<dbReference type="GO" id="GO:0016491">
    <property type="term" value="F:oxidoreductase activity"/>
    <property type="evidence" value="ECO:0007669"/>
    <property type="project" value="UniProtKB-KW"/>
</dbReference>
<dbReference type="Proteomes" id="UP000198618">
    <property type="component" value="Unassembled WGS sequence"/>
</dbReference>
<gene>
    <name evidence="9" type="ORF">SAMN05216389_10830</name>
</gene>
<proteinExistence type="inferred from homology"/>
<accession>A0A1I0D6Y8</accession>
<dbReference type="CDD" id="cd02135">
    <property type="entry name" value="YdjA-like"/>
    <property type="match status" value="1"/>
</dbReference>
<dbReference type="InterPro" id="IPR029479">
    <property type="entry name" value="Nitroreductase"/>
</dbReference>
<dbReference type="InterPro" id="IPR000415">
    <property type="entry name" value="Nitroreductase-like"/>
</dbReference>
<evidence type="ECO:0000256" key="4">
    <source>
        <dbReference type="ARBA" id="ARBA00022643"/>
    </source>
</evidence>
<dbReference type="Gene3D" id="3.40.109.10">
    <property type="entry name" value="NADH Oxidase"/>
    <property type="match status" value="1"/>
</dbReference>
<comment type="similarity">
    <text evidence="2">Belongs to the nitroreductase family.</text>
</comment>
<name>A0A1I0D6Y8_9BACI</name>
<dbReference type="SUPFAM" id="SSF55469">
    <property type="entry name" value="FMN-dependent nitroreductase-like"/>
    <property type="match status" value="1"/>
</dbReference>
<dbReference type="PANTHER" id="PTHR43821">
    <property type="entry name" value="NAD(P)H NITROREDUCTASE YDJA-RELATED"/>
    <property type="match status" value="1"/>
</dbReference>
<keyword evidence="10" id="KW-1185">Reference proteome</keyword>
<evidence type="ECO:0000256" key="1">
    <source>
        <dbReference type="ARBA" id="ARBA00001917"/>
    </source>
</evidence>
<sequence length="206" mass="23920">MIKILIINKVVNGINLIDAIRGRRTILDYKPDKIKRELLMEILTNASFAPNHHMKEPWKLKIYEEDSRSKFGEKVVDSYIRLGLLKTLNEGKLKKAREAYDRFFTSVPHHILFYMDKEDNGGYLDDENFAAICAFIQNFQLLAWEKGIGTMWTAKETLRDEVFIRDVGLSPNEHRLVAVVQVGYPNKVPKGKERTPIQESIEWIQA</sequence>
<evidence type="ECO:0000259" key="8">
    <source>
        <dbReference type="Pfam" id="PF00881"/>
    </source>
</evidence>
<dbReference type="Pfam" id="PF00881">
    <property type="entry name" value="Nitroreductase"/>
    <property type="match status" value="1"/>
</dbReference>
<evidence type="ECO:0000256" key="7">
    <source>
        <dbReference type="ARBA" id="ARBA00023027"/>
    </source>
</evidence>
<keyword evidence="7" id="KW-0520">NAD</keyword>
<evidence type="ECO:0000256" key="6">
    <source>
        <dbReference type="ARBA" id="ARBA00023002"/>
    </source>
</evidence>
<evidence type="ECO:0000256" key="3">
    <source>
        <dbReference type="ARBA" id="ARBA00022630"/>
    </source>
</evidence>
<dbReference type="AlphaFoldDB" id="A0A1I0D6Y8"/>
<keyword evidence="5" id="KW-0521">NADP</keyword>
<feature type="domain" description="Nitroreductase" evidence="8">
    <location>
        <begin position="20"/>
        <end position="184"/>
    </location>
</feature>
<evidence type="ECO:0000256" key="5">
    <source>
        <dbReference type="ARBA" id="ARBA00022857"/>
    </source>
</evidence>
<dbReference type="PANTHER" id="PTHR43821:SF1">
    <property type="entry name" value="NAD(P)H NITROREDUCTASE YDJA-RELATED"/>
    <property type="match status" value="1"/>
</dbReference>
<dbReference type="EMBL" id="FOHE01000008">
    <property type="protein sequence ID" value="SET27633.1"/>
    <property type="molecule type" value="Genomic_DNA"/>
</dbReference>
<dbReference type="OrthoDB" id="9804207at2"/>
<keyword evidence="6" id="KW-0560">Oxidoreductase</keyword>
<protein>
    <submittedName>
        <fullName evidence="9">Nitroreductase</fullName>
    </submittedName>
</protein>
<evidence type="ECO:0000313" key="9">
    <source>
        <dbReference type="EMBL" id="SET27633.1"/>
    </source>
</evidence>
<keyword evidence="4" id="KW-0288">FMN</keyword>
<dbReference type="InterPro" id="IPR052530">
    <property type="entry name" value="NAD(P)H_nitroreductase"/>
</dbReference>
<organism evidence="9 10">
    <name type="scientific">Oceanobacillus limi</name>
    <dbReference type="NCBI Taxonomy" id="930131"/>
    <lineage>
        <taxon>Bacteria</taxon>
        <taxon>Bacillati</taxon>
        <taxon>Bacillota</taxon>
        <taxon>Bacilli</taxon>
        <taxon>Bacillales</taxon>
        <taxon>Bacillaceae</taxon>
        <taxon>Oceanobacillus</taxon>
    </lineage>
</organism>
<reference evidence="9 10" key="1">
    <citation type="submission" date="2016-10" db="EMBL/GenBank/DDBJ databases">
        <authorList>
            <person name="de Groot N.N."/>
        </authorList>
    </citation>
    <scope>NUCLEOTIDE SEQUENCE [LARGE SCALE GENOMIC DNA]</scope>
    <source>
        <strain evidence="9 10">IBRC-M 10780</strain>
    </source>
</reference>
<keyword evidence="3" id="KW-0285">Flavoprotein</keyword>
<dbReference type="STRING" id="930131.SAMN05216389_10830"/>
<evidence type="ECO:0000256" key="2">
    <source>
        <dbReference type="ARBA" id="ARBA00007118"/>
    </source>
</evidence>
<comment type="cofactor">
    <cofactor evidence="1">
        <name>FMN</name>
        <dbReference type="ChEBI" id="CHEBI:58210"/>
    </cofactor>
</comment>
<evidence type="ECO:0000313" key="10">
    <source>
        <dbReference type="Proteomes" id="UP000198618"/>
    </source>
</evidence>
<dbReference type="InterPro" id="IPR026021">
    <property type="entry name" value="YdjA-like"/>
</dbReference>